<dbReference type="InterPro" id="IPR004182">
    <property type="entry name" value="GRAM"/>
</dbReference>
<dbReference type="EMBL" id="GISG01110717">
    <property type="protein sequence ID" value="MBA4638801.1"/>
    <property type="molecule type" value="Transcribed_RNA"/>
</dbReference>
<name>A0A7C9DBG1_OPUST</name>
<accession>A0A7C9DBG1</accession>
<dbReference type="InterPro" id="IPR037848">
    <property type="entry name" value="GEM-like"/>
</dbReference>
<sequence>MSSTTSSAVAISNSSNPYLQASPAPPPPASSASHALQNIGRRFESAAKKAETFAGNLYTHLRTGPGLVDVAMTRLDQAARVIADGGCENVFRREFGNIPGEKLKKTYACYLSTTGGPVMGTLYISNKRVGFRSDYPVWTGVEWVYYKVVMMVDQIMAVNPSANPANPAEKYIQVLTKDGHEFWLMGFISYDKALKNLNKVISHCK</sequence>
<proteinExistence type="inferred from homology"/>
<dbReference type="Pfam" id="PF02893">
    <property type="entry name" value="GRAM"/>
    <property type="match status" value="1"/>
</dbReference>
<dbReference type="PANTHER" id="PTHR31969">
    <property type="entry name" value="GEM-LIKE PROTEIN 2"/>
    <property type="match status" value="1"/>
</dbReference>
<feature type="domain" description="GRAM" evidence="2">
    <location>
        <begin position="89"/>
        <end position="162"/>
    </location>
</feature>
<reference evidence="3" key="1">
    <citation type="journal article" date="2013" name="J. Plant Res.">
        <title>Effect of fungi and light on seed germination of three Opuntia species from semiarid lands of central Mexico.</title>
        <authorList>
            <person name="Delgado-Sanchez P."/>
            <person name="Jimenez-Bremont J.F."/>
            <person name="Guerrero-Gonzalez Mde L."/>
            <person name="Flores J."/>
        </authorList>
    </citation>
    <scope>NUCLEOTIDE SEQUENCE</scope>
    <source>
        <tissue evidence="3">Cladode</tissue>
    </source>
</reference>
<comment type="similarity">
    <text evidence="1">Belongs to the GEM family.</text>
</comment>
<evidence type="ECO:0000256" key="1">
    <source>
        <dbReference type="ARBA" id="ARBA00009414"/>
    </source>
</evidence>
<dbReference type="AlphaFoldDB" id="A0A7C9DBG1"/>
<protein>
    <recommendedName>
        <fullName evidence="2">GRAM domain-containing protein</fullName>
    </recommendedName>
</protein>
<evidence type="ECO:0000259" key="2">
    <source>
        <dbReference type="SMART" id="SM00568"/>
    </source>
</evidence>
<evidence type="ECO:0000313" key="3">
    <source>
        <dbReference type="EMBL" id="MBA4638801.1"/>
    </source>
</evidence>
<reference evidence="3" key="2">
    <citation type="submission" date="2020-07" db="EMBL/GenBank/DDBJ databases">
        <authorList>
            <person name="Vera ALvarez R."/>
            <person name="Arias-Moreno D.M."/>
            <person name="Jimenez-Jacinto V."/>
            <person name="Jimenez-Bremont J.F."/>
            <person name="Swaminathan K."/>
            <person name="Moose S.P."/>
            <person name="Guerrero-Gonzalez M.L."/>
            <person name="Marino-Ramirez L."/>
            <person name="Landsman D."/>
            <person name="Rodriguez-Kessler M."/>
            <person name="Delgado-Sanchez P."/>
        </authorList>
    </citation>
    <scope>NUCLEOTIDE SEQUENCE</scope>
    <source>
        <tissue evidence="3">Cladode</tissue>
    </source>
</reference>
<dbReference type="InterPro" id="IPR011993">
    <property type="entry name" value="PH-like_dom_sf"/>
</dbReference>
<dbReference type="Gene3D" id="2.30.29.30">
    <property type="entry name" value="Pleckstrin-homology domain (PH domain)/Phosphotyrosine-binding domain (PTB)"/>
    <property type="match status" value="1"/>
</dbReference>
<organism evidence="3">
    <name type="scientific">Opuntia streptacantha</name>
    <name type="common">Prickly pear cactus</name>
    <name type="synonym">Opuntia cardona</name>
    <dbReference type="NCBI Taxonomy" id="393608"/>
    <lineage>
        <taxon>Eukaryota</taxon>
        <taxon>Viridiplantae</taxon>
        <taxon>Streptophyta</taxon>
        <taxon>Embryophyta</taxon>
        <taxon>Tracheophyta</taxon>
        <taxon>Spermatophyta</taxon>
        <taxon>Magnoliopsida</taxon>
        <taxon>eudicotyledons</taxon>
        <taxon>Gunneridae</taxon>
        <taxon>Pentapetalae</taxon>
        <taxon>Caryophyllales</taxon>
        <taxon>Cactineae</taxon>
        <taxon>Cactaceae</taxon>
        <taxon>Opuntioideae</taxon>
        <taxon>Opuntia</taxon>
    </lineage>
</organism>
<dbReference type="SMART" id="SM00568">
    <property type="entry name" value="GRAM"/>
    <property type="match status" value="1"/>
</dbReference>